<evidence type="ECO:0000256" key="1">
    <source>
        <dbReference type="ARBA" id="ARBA00004377"/>
    </source>
</evidence>
<proteinExistence type="inferred from homology"/>
<name>A0A2S7VS54_PHOAN</name>
<dbReference type="Proteomes" id="UP000238730">
    <property type="component" value="Unassembled WGS sequence"/>
</dbReference>
<dbReference type="GO" id="GO:0005886">
    <property type="term" value="C:plasma membrane"/>
    <property type="evidence" value="ECO:0007669"/>
    <property type="project" value="UniProtKB-SubCell"/>
</dbReference>
<keyword evidence="6 11" id="KW-0812">Transmembrane</keyword>
<evidence type="ECO:0000256" key="4">
    <source>
        <dbReference type="ARBA" id="ARBA00022475"/>
    </source>
</evidence>
<evidence type="ECO:0000256" key="11">
    <source>
        <dbReference type="SAM" id="Phobius"/>
    </source>
</evidence>
<evidence type="ECO:0000256" key="5">
    <source>
        <dbReference type="ARBA" id="ARBA00022519"/>
    </source>
</evidence>
<dbReference type="RefSeq" id="WP_105061428.1">
    <property type="nucleotide sequence ID" value="NZ_MSCJ01000002.1"/>
</dbReference>
<evidence type="ECO:0000313" key="13">
    <source>
        <dbReference type="Proteomes" id="UP000238730"/>
    </source>
</evidence>
<sequence length="160" mass="18332">MAEIKAWWKALSQREQYLVMGAGGALLLAILYWGLWQPLNQRTELAQTRIQSERQLLSWVEGKANKITAFKRAGGTVNVSDKGLNQVVNETTERFKIELIRMQPRNDAIQVWVKPVPFNALLNWLSYLQDNFGIETQFIDISKTDQNGMVEVNRLQLGRG</sequence>
<reference evidence="12 13" key="1">
    <citation type="submission" date="2016-12" db="EMBL/GenBank/DDBJ databases">
        <title>Diversity of luminous bacteria.</title>
        <authorList>
            <person name="Yoshizawa S."/>
            <person name="Kogure K."/>
        </authorList>
    </citation>
    <scope>NUCLEOTIDE SEQUENCE [LARGE SCALE GENOMIC DNA]</scope>
    <source>
        <strain evidence="12 13">LC1-200</strain>
    </source>
</reference>
<keyword evidence="3 10" id="KW-0813">Transport</keyword>
<dbReference type="GO" id="GO:0015628">
    <property type="term" value="P:protein secretion by the type II secretion system"/>
    <property type="evidence" value="ECO:0007669"/>
    <property type="project" value="InterPro"/>
</dbReference>
<dbReference type="Pfam" id="PF04612">
    <property type="entry name" value="T2SSM"/>
    <property type="match status" value="1"/>
</dbReference>
<comment type="caution">
    <text evidence="12">The sequence shown here is derived from an EMBL/GenBank/DDBJ whole genome shotgun (WGS) entry which is preliminary data.</text>
</comment>
<evidence type="ECO:0000256" key="6">
    <source>
        <dbReference type="ARBA" id="ARBA00022692"/>
    </source>
</evidence>
<keyword evidence="5 10" id="KW-0997">Cell inner membrane</keyword>
<comment type="function">
    <text evidence="10">Inner membrane component of the type II secretion system required for the energy-dependent secretion of extracellular factors such as proteases and toxins from the periplasm.</text>
</comment>
<evidence type="ECO:0000256" key="8">
    <source>
        <dbReference type="ARBA" id="ARBA00022989"/>
    </source>
</evidence>
<dbReference type="OrthoDB" id="6624834at2"/>
<comment type="similarity">
    <text evidence="2 10">Belongs to the GSP M family.</text>
</comment>
<evidence type="ECO:0000256" key="10">
    <source>
        <dbReference type="PIRNR" id="PIRNR006291"/>
    </source>
</evidence>
<evidence type="ECO:0000256" key="2">
    <source>
        <dbReference type="ARBA" id="ARBA00010637"/>
    </source>
</evidence>
<dbReference type="Gene3D" id="3.30.1360.100">
    <property type="entry name" value="General secretion pathway protein M, EpsM"/>
    <property type="match status" value="1"/>
</dbReference>
<comment type="subcellular location">
    <subcellularLocation>
        <location evidence="1">Cell inner membrane</location>
        <topology evidence="1">Single-pass membrane protein</topology>
    </subcellularLocation>
</comment>
<keyword evidence="9 10" id="KW-0472">Membrane</keyword>
<keyword evidence="4 10" id="KW-1003">Cell membrane</keyword>
<dbReference type="GO" id="GO:0015627">
    <property type="term" value="C:type II protein secretion system complex"/>
    <property type="evidence" value="ECO:0007669"/>
    <property type="project" value="InterPro"/>
</dbReference>
<evidence type="ECO:0000313" key="12">
    <source>
        <dbReference type="EMBL" id="PQJ64928.1"/>
    </source>
</evidence>
<evidence type="ECO:0000256" key="3">
    <source>
        <dbReference type="ARBA" id="ARBA00022448"/>
    </source>
</evidence>
<keyword evidence="7 10" id="KW-0653">Protein transport</keyword>
<feature type="transmembrane region" description="Helical" evidence="11">
    <location>
        <begin position="17"/>
        <end position="35"/>
    </location>
</feature>
<gene>
    <name evidence="12" type="ORF">BTO08_14520</name>
</gene>
<keyword evidence="8 11" id="KW-1133">Transmembrane helix</keyword>
<protein>
    <recommendedName>
        <fullName evidence="10">Type II secretion system protein M</fullName>
        <shortName evidence="10">T2SS protein M</shortName>
    </recommendedName>
    <alternativeName>
        <fullName evidence="10">General secretion pathway protein M</fullName>
    </alternativeName>
</protein>
<dbReference type="InterPro" id="IPR023229">
    <property type="entry name" value="T2SS_M_periplasmic_sf"/>
</dbReference>
<dbReference type="SUPFAM" id="SSF103054">
    <property type="entry name" value="General secretion pathway protein M, EpsM"/>
    <property type="match status" value="1"/>
</dbReference>
<accession>A0A2S7VS54</accession>
<dbReference type="InterPro" id="IPR007690">
    <property type="entry name" value="T2SS_GspM"/>
</dbReference>
<dbReference type="EMBL" id="MSCJ01000002">
    <property type="protein sequence ID" value="PQJ64928.1"/>
    <property type="molecule type" value="Genomic_DNA"/>
</dbReference>
<dbReference type="PIRSF" id="PIRSF006291">
    <property type="entry name" value="GspM"/>
    <property type="match status" value="1"/>
</dbReference>
<organism evidence="12 13">
    <name type="scientific">Photobacterium angustum</name>
    <dbReference type="NCBI Taxonomy" id="661"/>
    <lineage>
        <taxon>Bacteria</taxon>
        <taxon>Pseudomonadati</taxon>
        <taxon>Pseudomonadota</taxon>
        <taxon>Gammaproteobacteria</taxon>
        <taxon>Vibrionales</taxon>
        <taxon>Vibrionaceae</taxon>
        <taxon>Photobacterium</taxon>
    </lineage>
</organism>
<dbReference type="AlphaFoldDB" id="A0A2S7VS54"/>
<evidence type="ECO:0000256" key="9">
    <source>
        <dbReference type="ARBA" id="ARBA00023136"/>
    </source>
</evidence>
<evidence type="ECO:0000256" key="7">
    <source>
        <dbReference type="ARBA" id="ARBA00022927"/>
    </source>
</evidence>